<sequence>MSLFISLSSSFFICVYLALLFLSVDMRDLNISVLDILGNPRNYVIGHLKPVKDLDADYEFRRPLNDPDANIMQPLHPRSLSSLPLSSSASITPSTSTMTFTITTIPPFITEYSTITVVSTSTPTAIQPQVVSTISVRLDSYTLGIIIGCSVGGVLIITIAVLSIIYFRRRRIALIKRHIPPSSTPYVVNPSWARPARANFIPEDAPSSSNIQLIERRAEP</sequence>
<reference evidence="2 3" key="1">
    <citation type="journal article" date="2019" name="Nat. Ecol. Evol.">
        <title>Megaphylogeny resolves global patterns of mushroom evolution.</title>
        <authorList>
            <person name="Varga T."/>
            <person name="Krizsan K."/>
            <person name="Foldi C."/>
            <person name="Dima B."/>
            <person name="Sanchez-Garcia M."/>
            <person name="Sanchez-Ramirez S."/>
            <person name="Szollosi G.J."/>
            <person name="Szarkandi J.G."/>
            <person name="Papp V."/>
            <person name="Albert L."/>
            <person name="Andreopoulos W."/>
            <person name="Angelini C."/>
            <person name="Antonin V."/>
            <person name="Barry K.W."/>
            <person name="Bougher N.L."/>
            <person name="Buchanan P."/>
            <person name="Buyck B."/>
            <person name="Bense V."/>
            <person name="Catcheside P."/>
            <person name="Chovatia M."/>
            <person name="Cooper J."/>
            <person name="Damon W."/>
            <person name="Desjardin D."/>
            <person name="Finy P."/>
            <person name="Geml J."/>
            <person name="Haridas S."/>
            <person name="Hughes K."/>
            <person name="Justo A."/>
            <person name="Karasinski D."/>
            <person name="Kautmanova I."/>
            <person name="Kiss B."/>
            <person name="Kocsube S."/>
            <person name="Kotiranta H."/>
            <person name="LaButti K.M."/>
            <person name="Lechner B.E."/>
            <person name="Liimatainen K."/>
            <person name="Lipzen A."/>
            <person name="Lukacs Z."/>
            <person name="Mihaltcheva S."/>
            <person name="Morgado L.N."/>
            <person name="Niskanen T."/>
            <person name="Noordeloos M.E."/>
            <person name="Ohm R.A."/>
            <person name="Ortiz-Santana B."/>
            <person name="Ovrebo C."/>
            <person name="Racz N."/>
            <person name="Riley R."/>
            <person name="Savchenko A."/>
            <person name="Shiryaev A."/>
            <person name="Soop K."/>
            <person name="Spirin V."/>
            <person name="Szebenyi C."/>
            <person name="Tomsovsky M."/>
            <person name="Tulloss R.E."/>
            <person name="Uehling J."/>
            <person name="Grigoriev I.V."/>
            <person name="Vagvolgyi C."/>
            <person name="Papp T."/>
            <person name="Martin F.M."/>
            <person name="Miettinen O."/>
            <person name="Hibbett D.S."/>
            <person name="Nagy L.G."/>
        </authorList>
    </citation>
    <scope>NUCLEOTIDE SEQUENCE [LARGE SCALE GENOMIC DNA]</scope>
    <source>
        <strain evidence="2 3">CBS 166.37</strain>
    </source>
</reference>
<dbReference type="CDD" id="cd12087">
    <property type="entry name" value="TM_EGFR-like"/>
    <property type="match status" value="1"/>
</dbReference>
<feature type="transmembrane region" description="Helical" evidence="1">
    <location>
        <begin position="141"/>
        <end position="167"/>
    </location>
</feature>
<accession>A0A5C3MBJ1</accession>
<dbReference type="EMBL" id="ML213593">
    <property type="protein sequence ID" value="TFK42267.1"/>
    <property type="molecule type" value="Genomic_DNA"/>
</dbReference>
<dbReference type="Proteomes" id="UP000308652">
    <property type="component" value="Unassembled WGS sequence"/>
</dbReference>
<keyword evidence="1" id="KW-1133">Transmembrane helix</keyword>
<keyword evidence="1" id="KW-0812">Transmembrane</keyword>
<proteinExistence type="predicted"/>
<evidence type="ECO:0000313" key="3">
    <source>
        <dbReference type="Proteomes" id="UP000308652"/>
    </source>
</evidence>
<keyword evidence="1" id="KW-0472">Membrane</keyword>
<protein>
    <submittedName>
        <fullName evidence="2">Uncharacterized protein</fullName>
    </submittedName>
</protein>
<dbReference type="AlphaFoldDB" id="A0A5C3MBJ1"/>
<gene>
    <name evidence="2" type="ORF">BDQ12DRAFT_762592</name>
</gene>
<evidence type="ECO:0000313" key="2">
    <source>
        <dbReference type="EMBL" id="TFK42267.1"/>
    </source>
</evidence>
<organism evidence="2 3">
    <name type="scientific">Crucibulum laeve</name>
    <dbReference type="NCBI Taxonomy" id="68775"/>
    <lineage>
        <taxon>Eukaryota</taxon>
        <taxon>Fungi</taxon>
        <taxon>Dikarya</taxon>
        <taxon>Basidiomycota</taxon>
        <taxon>Agaricomycotina</taxon>
        <taxon>Agaricomycetes</taxon>
        <taxon>Agaricomycetidae</taxon>
        <taxon>Agaricales</taxon>
        <taxon>Agaricineae</taxon>
        <taxon>Nidulariaceae</taxon>
        <taxon>Crucibulum</taxon>
    </lineage>
</organism>
<evidence type="ECO:0000256" key="1">
    <source>
        <dbReference type="SAM" id="Phobius"/>
    </source>
</evidence>
<name>A0A5C3MBJ1_9AGAR</name>
<keyword evidence="3" id="KW-1185">Reference proteome</keyword>